<dbReference type="EMBL" id="BARS01000293">
    <property type="protein sequence ID" value="GAF75082.1"/>
    <property type="molecule type" value="Genomic_DNA"/>
</dbReference>
<evidence type="ECO:0000259" key="1">
    <source>
        <dbReference type="Pfam" id="PF05899"/>
    </source>
</evidence>
<proteinExistence type="predicted"/>
<dbReference type="InterPro" id="IPR011051">
    <property type="entry name" value="RmlC_Cupin_sf"/>
</dbReference>
<dbReference type="Pfam" id="PF05899">
    <property type="entry name" value="Cupin_3"/>
    <property type="match status" value="1"/>
</dbReference>
<dbReference type="PANTHER" id="PTHR33271">
    <property type="entry name" value="OS04G0445200 PROTEIN"/>
    <property type="match status" value="1"/>
</dbReference>
<name>X0SGT2_9ZZZZ</name>
<sequence>MKLVISHINVVEMKKKIPTEEELNELGVKSWGIWEKEKSVFDWSYSDTETCYILEGEIEVTDNSTGEKLEFKKGDLVQFPKGLECVWNVKKPVKKYYNFGDLKI</sequence>
<accession>X0SGT2</accession>
<organism evidence="2">
    <name type="scientific">marine sediment metagenome</name>
    <dbReference type="NCBI Taxonomy" id="412755"/>
    <lineage>
        <taxon>unclassified sequences</taxon>
        <taxon>metagenomes</taxon>
        <taxon>ecological metagenomes</taxon>
    </lineage>
</organism>
<dbReference type="AlphaFoldDB" id="X0SGT2"/>
<dbReference type="PANTHER" id="PTHR33271:SF22">
    <property type="entry name" value="OS04G0445200 PROTEIN"/>
    <property type="match status" value="1"/>
</dbReference>
<dbReference type="InterPro" id="IPR014710">
    <property type="entry name" value="RmlC-like_jellyroll"/>
</dbReference>
<comment type="caution">
    <text evidence="2">The sequence shown here is derived from an EMBL/GenBank/DDBJ whole genome shotgun (WGS) entry which is preliminary data.</text>
</comment>
<dbReference type="SUPFAM" id="SSF51182">
    <property type="entry name" value="RmlC-like cupins"/>
    <property type="match status" value="1"/>
</dbReference>
<evidence type="ECO:0000313" key="2">
    <source>
        <dbReference type="EMBL" id="GAF75082.1"/>
    </source>
</evidence>
<dbReference type="CDD" id="cd02227">
    <property type="entry name" value="cupin_TM1112-like"/>
    <property type="match status" value="1"/>
</dbReference>
<dbReference type="InterPro" id="IPR008579">
    <property type="entry name" value="UGlyAH_Cupin_dom"/>
</dbReference>
<dbReference type="Gene3D" id="2.60.120.10">
    <property type="entry name" value="Jelly Rolls"/>
    <property type="match status" value="1"/>
</dbReference>
<protein>
    <recommendedName>
        <fullName evidence="1">(S)-ureidoglycine aminohydrolase cupin domain-containing protein</fullName>
    </recommendedName>
</protein>
<gene>
    <name evidence="2" type="ORF">S01H1_00771</name>
</gene>
<reference evidence="2" key="1">
    <citation type="journal article" date="2014" name="Front. Microbiol.">
        <title>High frequency of phylogenetically diverse reductive dehalogenase-homologous genes in deep subseafloor sedimentary metagenomes.</title>
        <authorList>
            <person name="Kawai M."/>
            <person name="Futagami T."/>
            <person name="Toyoda A."/>
            <person name="Takaki Y."/>
            <person name="Nishi S."/>
            <person name="Hori S."/>
            <person name="Arai W."/>
            <person name="Tsubouchi T."/>
            <person name="Morono Y."/>
            <person name="Uchiyama I."/>
            <person name="Ito T."/>
            <person name="Fujiyama A."/>
            <person name="Inagaki F."/>
            <person name="Takami H."/>
        </authorList>
    </citation>
    <scope>NUCLEOTIDE SEQUENCE</scope>
    <source>
        <strain evidence="2">Expedition CK06-06</strain>
    </source>
</reference>
<feature type="domain" description="(S)-ureidoglycine aminohydrolase cupin" evidence="1">
    <location>
        <begin position="24"/>
        <end position="97"/>
    </location>
</feature>